<dbReference type="GO" id="GO:0004252">
    <property type="term" value="F:serine-type endopeptidase activity"/>
    <property type="evidence" value="ECO:0007669"/>
    <property type="project" value="InterPro"/>
</dbReference>
<protein>
    <recommendedName>
        <fullName evidence="2">ETS domain-containing protein</fullName>
    </recommendedName>
</protein>
<dbReference type="InterPro" id="IPR019533">
    <property type="entry name" value="Peptidase_S26"/>
</dbReference>
<dbReference type="CDD" id="cd06530">
    <property type="entry name" value="S26_SPase_I"/>
    <property type="match status" value="2"/>
</dbReference>
<sequence length="333" mass="38998">MLKKSKKIIREARSLATLVLIVFLLKVTIVEAYIVPTGSMEDTIMTGDFLIGSRFNYGMRSPDWIGIPYTDKGFDIPYIRFPKFKEPRQGDVIIFKYPRDRYYKYVKRCIAEPGDSVKIDARKVFVNGIEYPLSGNGKFVSPMMPEGFQQNRMFHSSFGINKDHFKTFRIPQKGDHYTIVDGMPFINGEKSDWRFLLPLILLDGHSATLENQAVSYHFTMTDPNDLWRRKGTREVYNDYFPNGTWINPWSASIKDEEFQFLHVEGKSINEMDSYTIKQDYYWAMGDNRDDSLDSRFWGFVPFNHILGEALFVYFSLNLDTWFPRFNRIATVLK</sequence>
<reference evidence="3" key="1">
    <citation type="submission" date="2018-05" db="EMBL/GenBank/DDBJ databases">
        <authorList>
            <person name="Lanie J.A."/>
            <person name="Ng W.-L."/>
            <person name="Kazmierczak K.M."/>
            <person name="Andrzejewski T.M."/>
            <person name="Davidsen T.M."/>
            <person name="Wayne K.J."/>
            <person name="Tettelin H."/>
            <person name="Glass J.I."/>
            <person name="Rusch D."/>
            <person name="Podicherti R."/>
            <person name="Tsui H.-C.T."/>
            <person name="Winkler M.E."/>
        </authorList>
    </citation>
    <scope>NUCLEOTIDE SEQUENCE</scope>
</reference>
<gene>
    <name evidence="3" type="ORF">METZ01_LOCUS81116</name>
</gene>
<name>A0A381UJA2_9ZZZZ</name>
<comment type="similarity">
    <text evidence="1">Belongs to the peptidase S26 family.</text>
</comment>
<dbReference type="PRINTS" id="PR00727">
    <property type="entry name" value="LEADERPTASE"/>
</dbReference>
<dbReference type="EMBL" id="UINC01006560">
    <property type="protein sequence ID" value="SVA28262.1"/>
    <property type="molecule type" value="Genomic_DNA"/>
</dbReference>
<proteinExistence type="inferred from homology"/>
<dbReference type="GO" id="GO:0043565">
    <property type="term" value="F:sequence-specific DNA binding"/>
    <property type="evidence" value="ECO:0007669"/>
    <property type="project" value="InterPro"/>
</dbReference>
<dbReference type="GO" id="GO:0006465">
    <property type="term" value="P:signal peptide processing"/>
    <property type="evidence" value="ECO:0007669"/>
    <property type="project" value="InterPro"/>
</dbReference>
<dbReference type="PANTHER" id="PTHR43390">
    <property type="entry name" value="SIGNAL PEPTIDASE I"/>
    <property type="match status" value="1"/>
</dbReference>
<dbReference type="InterPro" id="IPR036286">
    <property type="entry name" value="LexA/Signal_pep-like_sf"/>
</dbReference>
<dbReference type="InterPro" id="IPR000223">
    <property type="entry name" value="Pept_S26A_signal_pept_1"/>
</dbReference>
<dbReference type="Gene3D" id="2.10.109.10">
    <property type="entry name" value="Umud Fragment, subunit A"/>
    <property type="match status" value="1"/>
</dbReference>
<dbReference type="NCBIfam" id="TIGR02227">
    <property type="entry name" value="sigpep_I_bact"/>
    <property type="match status" value="2"/>
</dbReference>
<accession>A0A381UJA2</accession>
<feature type="domain" description="ETS" evidence="2">
    <location>
        <begin position="190"/>
        <end position="234"/>
    </location>
</feature>
<dbReference type="PANTHER" id="PTHR43390:SF1">
    <property type="entry name" value="CHLOROPLAST PROCESSING PEPTIDASE"/>
    <property type="match status" value="1"/>
</dbReference>
<organism evidence="3">
    <name type="scientific">marine metagenome</name>
    <dbReference type="NCBI Taxonomy" id="408172"/>
    <lineage>
        <taxon>unclassified sequences</taxon>
        <taxon>metagenomes</taxon>
        <taxon>ecological metagenomes</taxon>
    </lineage>
</organism>
<dbReference type="GO" id="GO:0016020">
    <property type="term" value="C:membrane"/>
    <property type="evidence" value="ECO:0007669"/>
    <property type="project" value="InterPro"/>
</dbReference>
<dbReference type="AlphaFoldDB" id="A0A381UJA2"/>
<dbReference type="PROSITE" id="PS50061">
    <property type="entry name" value="ETS_DOMAIN_3"/>
    <property type="match status" value="1"/>
</dbReference>
<dbReference type="GO" id="GO:0003700">
    <property type="term" value="F:DNA-binding transcription factor activity"/>
    <property type="evidence" value="ECO:0007669"/>
    <property type="project" value="InterPro"/>
</dbReference>
<dbReference type="Pfam" id="PF10502">
    <property type="entry name" value="Peptidase_S26"/>
    <property type="match status" value="2"/>
</dbReference>
<dbReference type="InterPro" id="IPR000418">
    <property type="entry name" value="Ets_dom"/>
</dbReference>
<evidence type="ECO:0000256" key="1">
    <source>
        <dbReference type="ARBA" id="ARBA00009370"/>
    </source>
</evidence>
<evidence type="ECO:0000313" key="3">
    <source>
        <dbReference type="EMBL" id="SVA28262.1"/>
    </source>
</evidence>
<evidence type="ECO:0000259" key="2">
    <source>
        <dbReference type="PROSITE" id="PS50061"/>
    </source>
</evidence>
<dbReference type="SUPFAM" id="SSF51306">
    <property type="entry name" value="LexA/Signal peptidase"/>
    <property type="match status" value="1"/>
</dbReference>